<proteinExistence type="predicted"/>
<protein>
    <submittedName>
        <fullName evidence="1">Uncharacterized protein</fullName>
    </submittedName>
</protein>
<evidence type="ECO:0000313" key="2">
    <source>
        <dbReference type="Proteomes" id="UP000183400"/>
    </source>
</evidence>
<sequence length="42" mass="4583">MQATQSKIRAYKSGIVAAVRRLTAFVLAGGDQIIPVFNKEFS</sequence>
<gene>
    <name evidence="1" type="ORF">SAMN05444358_101925</name>
</gene>
<dbReference type="STRING" id="985054.SAMN05444358_101925"/>
<evidence type="ECO:0000313" key="1">
    <source>
        <dbReference type="EMBL" id="SDW47298.1"/>
    </source>
</evidence>
<organism evidence="1 2">
    <name type="scientific">Ruegeria halocynthiae</name>
    <dbReference type="NCBI Taxonomy" id="985054"/>
    <lineage>
        <taxon>Bacteria</taxon>
        <taxon>Pseudomonadati</taxon>
        <taxon>Pseudomonadota</taxon>
        <taxon>Alphaproteobacteria</taxon>
        <taxon>Rhodobacterales</taxon>
        <taxon>Roseobacteraceae</taxon>
        <taxon>Ruegeria</taxon>
    </lineage>
</organism>
<reference evidence="2" key="1">
    <citation type="submission" date="2016-10" db="EMBL/GenBank/DDBJ databases">
        <authorList>
            <person name="Varghese N."/>
            <person name="Submissions S."/>
        </authorList>
    </citation>
    <scope>NUCLEOTIDE SEQUENCE [LARGE SCALE GENOMIC DNA]</scope>
    <source>
        <strain evidence="2">DSM 27839</strain>
    </source>
</reference>
<name>A0A1H2TUA3_9RHOB</name>
<keyword evidence="2" id="KW-1185">Reference proteome</keyword>
<dbReference type="AlphaFoldDB" id="A0A1H2TUA3"/>
<dbReference type="EMBL" id="FNNP01000001">
    <property type="protein sequence ID" value="SDW47298.1"/>
    <property type="molecule type" value="Genomic_DNA"/>
</dbReference>
<dbReference type="Proteomes" id="UP000183400">
    <property type="component" value="Unassembled WGS sequence"/>
</dbReference>
<accession>A0A1H2TUA3</accession>